<sequence length="178" mass="19109">MTADHPPAARHSVARATALAIAAAILLVPANVLPVLSTSNAGEERTDTIFSGAKALWDDGLWPLAAIVFLASIVIPVLKLVGLGWLLVAARRPVGRARARRLTRLYGALDFIGRWSMLDVFLAAFLTGVVRFGLFAHAEAEPGIVAFAAAVVLTMLATRAFAPAVFWEPRARLERMRS</sequence>
<dbReference type="OrthoDB" id="9800207at2"/>
<dbReference type="HOGENOM" id="CLU_041903_2_1_0"/>
<gene>
    <name evidence="2" type="ordered locus">Oter_0132</name>
</gene>
<keyword evidence="1" id="KW-0472">Membrane</keyword>
<evidence type="ECO:0000256" key="1">
    <source>
        <dbReference type="SAM" id="Phobius"/>
    </source>
</evidence>
<name>B1ZMH0_OPITP</name>
<dbReference type="EMBL" id="CP001032">
    <property type="protein sequence ID" value="ACB73423.1"/>
    <property type="molecule type" value="Genomic_DNA"/>
</dbReference>
<dbReference type="Pfam" id="PF04403">
    <property type="entry name" value="PqiA"/>
    <property type="match status" value="1"/>
</dbReference>
<protein>
    <submittedName>
        <fullName evidence="2">Paraquat-inducible protein A</fullName>
    </submittedName>
</protein>
<dbReference type="Proteomes" id="UP000007013">
    <property type="component" value="Chromosome"/>
</dbReference>
<proteinExistence type="predicted"/>
<dbReference type="eggNOG" id="COG2995">
    <property type="taxonomic scope" value="Bacteria"/>
</dbReference>
<reference evidence="2 3" key="1">
    <citation type="journal article" date="2011" name="J. Bacteriol.">
        <title>Genome sequence of the verrucomicrobium Opitutus terrae PB90-1, an abundant inhabitant of rice paddy soil ecosystems.</title>
        <authorList>
            <person name="van Passel M.W."/>
            <person name="Kant R."/>
            <person name="Palva A."/>
            <person name="Copeland A."/>
            <person name="Lucas S."/>
            <person name="Lapidus A."/>
            <person name="Glavina del Rio T."/>
            <person name="Pitluck S."/>
            <person name="Goltsman E."/>
            <person name="Clum A."/>
            <person name="Sun H."/>
            <person name="Schmutz J."/>
            <person name="Larimer F.W."/>
            <person name="Land M.L."/>
            <person name="Hauser L."/>
            <person name="Kyrpides N."/>
            <person name="Mikhailova N."/>
            <person name="Richardson P.P."/>
            <person name="Janssen P.H."/>
            <person name="de Vos W.M."/>
            <person name="Smidt H."/>
        </authorList>
    </citation>
    <scope>NUCLEOTIDE SEQUENCE [LARGE SCALE GENOMIC DNA]</scope>
    <source>
        <strain evidence="3">DSM 11246 / JCM 15787 / PB90-1</strain>
    </source>
</reference>
<dbReference type="RefSeq" id="WP_012372961.1">
    <property type="nucleotide sequence ID" value="NC_010571.1"/>
</dbReference>
<dbReference type="AlphaFoldDB" id="B1ZMH0"/>
<evidence type="ECO:0000313" key="3">
    <source>
        <dbReference type="Proteomes" id="UP000007013"/>
    </source>
</evidence>
<organism evidence="2 3">
    <name type="scientific">Opitutus terrae (strain DSM 11246 / JCM 15787 / PB90-1)</name>
    <dbReference type="NCBI Taxonomy" id="452637"/>
    <lineage>
        <taxon>Bacteria</taxon>
        <taxon>Pseudomonadati</taxon>
        <taxon>Verrucomicrobiota</taxon>
        <taxon>Opitutia</taxon>
        <taxon>Opitutales</taxon>
        <taxon>Opitutaceae</taxon>
        <taxon>Opitutus</taxon>
    </lineage>
</organism>
<feature type="transmembrane region" description="Helical" evidence="1">
    <location>
        <begin position="61"/>
        <end position="90"/>
    </location>
</feature>
<dbReference type="KEGG" id="ote:Oter_0132"/>
<feature type="transmembrane region" description="Helical" evidence="1">
    <location>
        <begin position="144"/>
        <end position="167"/>
    </location>
</feature>
<keyword evidence="1" id="KW-0812">Transmembrane</keyword>
<keyword evidence="1" id="KW-1133">Transmembrane helix</keyword>
<dbReference type="InterPro" id="IPR007498">
    <property type="entry name" value="PqiA-like"/>
</dbReference>
<feature type="transmembrane region" description="Helical" evidence="1">
    <location>
        <begin position="111"/>
        <end position="132"/>
    </location>
</feature>
<accession>B1ZMH0</accession>
<evidence type="ECO:0000313" key="2">
    <source>
        <dbReference type="EMBL" id="ACB73423.1"/>
    </source>
</evidence>
<dbReference type="STRING" id="452637.Oter_0132"/>
<keyword evidence="3" id="KW-1185">Reference proteome</keyword>